<sequence length="250" mass="27612">MCITRRRLLIAGVCTCYASSSWAVLGQPADASNDEGRCFFDSEVSQHAGADVSNGLYRQTSGNPGRDQSISDQLFQTARIFDFTQAELPAFRFIPTNEKGDGFAAETIVDPGTKGFVALNLRLLNGPSSDVMTMIGFRVIMAHEFAHIFQLRKNYIQRFQSNGYHTREIELHADYLAGWCIRQAGEIQNELLEMVANTLFTRGDNNPDIRIHHGTKSDRMGSVLKGYLSGGTTDVAEAAAINGMEYLDSL</sequence>
<dbReference type="AlphaFoldDB" id="A0ABF7QRW5"/>
<name>A0ABF7QRW5_RHILW</name>
<keyword evidence="1" id="KW-0732">Signal</keyword>
<keyword evidence="3" id="KW-1185">Reference proteome</keyword>
<accession>A0ABF7QRW5</accession>
<gene>
    <name evidence="2" type="ordered locus">Rleg2_3604</name>
</gene>
<dbReference type="Proteomes" id="UP000008330">
    <property type="component" value="Chromosome"/>
</dbReference>
<protein>
    <recommendedName>
        <fullName evidence="4">Metalloprotease</fullName>
    </recommendedName>
</protein>
<organism evidence="2 3">
    <name type="scientific">Rhizobium leguminosarum bv. trifolii (strain WSM2304)</name>
    <dbReference type="NCBI Taxonomy" id="395492"/>
    <lineage>
        <taxon>Bacteria</taxon>
        <taxon>Pseudomonadati</taxon>
        <taxon>Pseudomonadota</taxon>
        <taxon>Alphaproteobacteria</taxon>
        <taxon>Hyphomicrobiales</taxon>
        <taxon>Rhizobiaceae</taxon>
        <taxon>Rhizobium/Agrobacterium group</taxon>
        <taxon>Rhizobium</taxon>
    </lineage>
</organism>
<proteinExistence type="predicted"/>
<evidence type="ECO:0000313" key="2">
    <source>
        <dbReference type="EMBL" id="ACI56871.1"/>
    </source>
</evidence>
<dbReference type="EMBL" id="CP001191">
    <property type="protein sequence ID" value="ACI56871.1"/>
    <property type="molecule type" value="Genomic_DNA"/>
</dbReference>
<reference evidence="2 3" key="1">
    <citation type="journal article" date="2010" name="Stand. Genomic Sci.">
        <title>Complete genome sequence of Rhizobium leguminosarum bv trifolii strain WSM2304, an effective microsymbiont of the South American clover Trifolium polymorphum.</title>
        <authorList>
            <person name="Reeve W."/>
            <person name="O'Hara G."/>
            <person name="Chain P."/>
            <person name="Ardley J."/>
            <person name="Brau L."/>
            <person name="Nandesena K."/>
            <person name="Tiwari R."/>
            <person name="Malfatti S."/>
            <person name="Kiss H."/>
            <person name="Lapidus A."/>
            <person name="Copeland A."/>
            <person name="Nolan M."/>
            <person name="Land M."/>
            <person name="Ivanova N."/>
            <person name="Mavromatis K."/>
            <person name="Markowitz V."/>
            <person name="Kyrpides N."/>
            <person name="Melino V."/>
            <person name="Denton M."/>
            <person name="Yates R."/>
            <person name="Howieson J."/>
        </authorList>
    </citation>
    <scope>NUCLEOTIDE SEQUENCE [LARGE SCALE GENOMIC DNA]</scope>
    <source>
        <strain evidence="2 3">WSM2304</strain>
    </source>
</reference>
<dbReference type="KEGG" id="rlt:Rleg2_3604"/>
<evidence type="ECO:0000256" key="1">
    <source>
        <dbReference type="SAM" id="SignalP"/>
    </source>
</evidence>
<evidence type="ECO:0000313" key="3">
    <source>
        <dbReference type="Proteomes" id="UP000008330"/>
    </source>
</evidence>
<feature type="chain" id="PRO_5044895710" description="Metalloprotease" evidence="1">
    <location>
        <begin position="24"/>
        <end position="250"/>
    </location>
</feature>
<feature type="signal peptide" evidence="1">
    <location>
        <begin position="1"/>
        <end position="23"/>
    </location>
</feature>
<evidence type="ECO:0008006" key="4">
    <source>
        <dbReference type="Google" id="ProtNLM"/>
    </source>
</evidence>